<dbReference type="PATRIC" id="fig|1197719.3.peg.2131"/>
<proteinExistence type="predicted"/>
<name>S5MXC0_SALBN</name>
<dbReference type="HOGENOM" id="CLU_3348323_0_0_6"/>
<organism evidence="1 2">
    <name type="scientific">Salmonella bongori N268-08</name>
    <dbReference type="NCBI Taxonomy" id="1197719"/>
    <lineage>
        <taxon>Bacteria</taxon>
        <taxon>Pseudomonadati</taxon>
        <taxon>Pseudomonadota</taxon>
        <taxon>Gammaproteobacteria</taxon>
        <taxon>Enterobacterales</taxon>
        <taxon>Enterobacteriaceae</taxon>
        <taxon>Salmonella</taxon>
    </lineage>
</organism>
<dbReference type="Proteomes" id="UP000015042">
    <property type="component" value="Chromosome"/>
</dbReference>
<evidence type="ECO:0000313" key="2">
    <source>
        <dbReference type="Proteomes" id="UP000015042"/>
    </source>
</evidence>
<dbReference type="EMBL" id="CP006608">
    <property type="protein sequence ID" value="AGR59323.1"/>
    <property type="molecule type" value="Genomic_DNA"/>
</dbReference>
<dbReference type="KEGG" id="sbz:A464_2138"/>
<accession>S5MXC0</accession>
<evidence type="ECO:0000313" key="1">
    <source>
        <dbReference type="EMBL" id="AGR59323.1"/>
    </source>
</evidence>
<protein>
    <submittedName>
        <fullName evidence="1">Uncharacterized protein</fullName>
    </submittedName>
</protein>
<gene>
    <name evidence="1" type="ORF">A464_2138</name>
</gene>
<sequence length="37" mass="4563">MPKPMAPVNAFFRKKDNYNARQHNNFNVNYIHPFYFM</sequence>
<dbReference type="AlphaFoldDB" id="S5MXC0"/>
<reference evidence="1 2" key="1">
    <citation type="submission" date="2013-07" db="EMBL/GenBank/DDBJ databases">
        <title>Genome sequence of Salmonella bongori N268-08 - a rare clinical isolate.</title>
        <authorList>
            <person name="Marti R."/>
            <person name="Hagens S."/>
            <person name="Loessner M.J."/>
            <person name="Klumpp J."/>
        </authorList>
    </citation>
    <scope>NUCLEOTIDE SEQUENCE [LARGE SCALE GENOMIC DNA]</scope>
    <source>
        <strain evidence="1 2">N268-08</strain>
    </source>
</reference>